<proteinExistence type="predicted"/>
<evidence type="ECO:0000259" key="1">
    <source>
        <dbReference type="PROSITE" id="PS50093"/>
    </source>
</evidence>
<dbReference type="Pfam" id="PF18911">
    <property type="entry name" value="PKD_4"/>
    <property type="match status" value="1"/>
</dbReference>
<dbReference type="InterPro" id="IPR013783">
    <property type="entry name" value="Ig-like_fold"/>
</dbReference>
<sequence length="223" mass="23536">VSLTITDESGATDSTTKTVEIIELSSGPPVAVLEGPDTVAVGEEATFSAASSQPGAEVIAAYQWESGDGDETGPITDDTWTTVYDEPGSYHAEVTVIDTNGLTSFAELEISVIYTLGGTSWLMDDPIRGTEVTLVFSEHTFSGSSGCNDYTGDYSTMGWDGNAAGISISITNSTSRSCSQEIMHQERGYQSFLQSASQVTVSEDKLTMESSSGSITFSRLVAQ</sequence>
<dbReference type="Pfam" id="PF03724">
    <property type="entry name" value="META"/>
    <property type="match status" value="1"/>
</dbReference>
<comment type="caution">
    <text evidence="2">The sequence shown here is derived from an EMBL/GenBank/DDBJ whole genome shotgun (WGS) entry which is preliminary data.</text>
</comment>
<dbReference type="CDD" id="cd00146">
    <property type="entry name" value="PKD"/>
    <property type="match status" value="1"/>
</dbReference>
<dbReference type="InterPro" id="IPR035986">
    <property type="entry name" value="PKD_dom_sf"/>
</dbReference>
<dbReference type="Gene3D" id="2.40.128.270">
    <property type="match status" value="1"/>
</dbReference>
<gene>
    <name evidence="2" type="ORF">S01H1_47477</name>
</gene>
<dbReference type="InterPro" id="IPR038670">
    <property type="entry name" value="HslJ-like_sf"/>
</dbReference>
<dbReference type="Gene3D" id="2.60.40.10">
    <property type="entry name" value="Immunoglobulins"/>
    <property type="match status" value="1"/>
</dbReference>
<dbReference type="InterPro" id="IPR022409">
    <property type="entry name" value="PKD/Chitinase_dom"/>
</dbReference>
<feature type="domain" description="PKD" evidence="1">
    <location>
        <begin position="28"/>
        <end position="119"/>
    </location>
</feature>
<feature type="non-terminal residue" evidence="2">
    <location>
        <position position="1"/>
    </location>
</feature>
<reference evidence="2" key="1">
    <citation type="journal article" date="2014" name="Front. Microbiol.">
        <title>High frequency of phylogenetically diverse reductive dehalogenase-homologous genes in deep subseafloor sedimentary metagenomes.</title>
        <authorList>
            <person name="Kawai M."/>
            <person name="Futagami T."/>
            <person name="Toyoda A."/>
            <person name="Takaki Y."/>
            <person name="Nishi S."/>
            <person name="Hori S."/>
            <person name="Arai W."/>
            <person name="Tsubouchi T."/>
            <person name="Morono Y."/>
            <person name="Uchiyama I."/>
            <person name="Ito T."/>
            <person name="Fujiyama A."/>
            <person name="Inagaki F."/>
            <person name="Takami H."/>
        </authorList>
    </citation>
    <scope>NUCLEOTIDE SEQUENCE</scope>
    <source>
        <strain evidence="2">Expedition CK06-06</strain>
    </source>
</reference>
<organism evidence="2">
    <name type="scientific">marine sediment metagenome</name>
    <dbReference type="NCBI Taxonomy" id="412755"/>
    <lineage>
        <taxon>unclassified sequences</taxon>
        <taxon>metagenomes</taxon>
        <taxon>ecological metagenomes</taxon>
    </lineage>
</organism>
<accession>X0VTU0</accession>
<dbReference type="SMART" id="SM00089">
    <property type="entry name" value="PKD"/>
    <property type="match status" value="1"/>
</dbReference>
<dbReference type="AlphaFoldDB" id="X0VTU0"/>
<dbReference type="InterPro" id="IPR005184">
    <property type="entry name" value="DUF306_Meta_HslJ"/>
</dbReference>
<dbReference type="InterPro" id="IPR053147">
    <property type="entry name" value="Hsp_HslJ-like"/>
</dbReference>
<dbReference type="SUPFAM" id="SSF49299">
    <property type="entry name" value="PKD domain"/>
    <property type="match status" value="1"/>
</dbReference>
<dbReference type="PANTHER" id="PTHR35535">
    <property type="entry name" value="HEAT SHOCK PROTEIN HSLJ"/>
    <property type="match status" value="1"/>
</dbReference>
<dbReference type="PANTHER" id="PTHR35535:SF1">
    <property type="entry name" value="HEAT SHOCK PROTEIN HSLJ"/>
    <property type="match status" value="1"/>
</dbReference>
<name>X0VTU0_9ZZZZ</name>
<evidence type="ECO:0000313" key="2">
    <source>
        <dbReference type="EMBL" id="GAG21839.1"/>
    </source>
</evidence>
<dbReference type="PROSITE" id="PS50093">
    <property type="entry name" value="PKD"/>
    <property type="match status" value="1"/>
</dbReference>
<dbReference type="InterPro" id="IPR000601">
    <property type="entry name" value="PKD_dom"/>
</dbReference>
<protein>
    <recommendedName>
        <fullName evidence="1">PKD domain-containing protein</fullName>
    </recommendedName>
</protein>
<dbReference type="EMBL" id="BARS01030440">
    <property type="protein sequence ID" value="GAG21839.1"/>
    <property type="molecule type" value="Genomic_DNA"/>
</dbReference>